<dbReference type="EMBL" id="CAJNOM010000010">
    <property type="protein sequence ID" value="CAF0778079.1"/>
    <property type="molecule type" value="Genomic_DNA"/>
</dbReference>
<organism evidence="3 5">
    <name type="scientific">Adineta steineri</name>
    <dbReference type="NCBI Taxonomy" id="433720"/>
    <lineage>
        <taxon>Eukaryota</taxon>
        <taxon>Metazoa</taxon>
        <taxon>Spiralia</taxon>
        <taxon>Gnathifera</taxon>
        <taxon>Rotifera</taxon>
        <taxon>Eurotatoria</taxon>
        <taxon>Bdelloidea</taxon>
        <taxon>Adinetida</taxon>
        <taxon>Adinetidae</taxon>
        <taxon>Adineta</taxon>
    </lineage>
</organism>
<evidence type="ECO:0000313" key="5">
    <source>
        <dbReference type="Proteomes" id="UP000663877"/>
    </source>
</evidence>
<dbReference type="SUPFAM" id="SSF54495">
    <property type="entry name" value="UBC-like"/>
    <property type="match status" value="1"/>
</dbReference>
<dbReference type="PROSITE" id="PS50127">
    <property type="entry name" value="UBC_2"/>
    <property type="match status" value="1"/>
</dbReference>
<dbReference type="EMBL" id="CAJNOI010000019">
    <property type="protein sequence ID" value="CAF0827855.1"/>
    <property type="molecule type" value="Genomic_DNA"/>
</dbReference>
<comment type="caution">
    <text evidence="3">The sequence shown here is derived from an EMBL/GenBank/DDBJ whole genome shotgun (WGS) entry which is preliminary data.</text>
</comment>
<proteinExistence type="predicted"/>
<dbReference type="PANTHER" id="PTHR24067">
    <property type="entry name" value="UBIQUITIN-CONJUGATING ENZYME E2"/>
    <property type="match status" value="1"/>
</dbReference>
<evidence type="ECO:0000313" key="2">
    <source>
        <dbReference type="EMBL" id="CAF0778079.1"/>
    </source>
</evidence>
<evidence type="ECO:0000313" key="4">
    <source>
        <dbReference type="Proteomes" id="UP000663832"/>
    </source>
</evidence>
<feature type="domain" description="UBC core" evidence="1">
    <location>
        <begin position="4"/>
        <end position="153"/>
    </location>
</feature>
<evidence type="ECO:0000313" key="3">
    <source>
        <dbReference type="EMBL" id="CAF0827855.1"/>
    </source>
</evidence>
<dbReference type="InterPro" id="IPR016135">
    <property type="entry name" value="UBQ-conjugating_enzyme/RWD"/>
</dbReference>
<dbReference type="Proteomes" id="UP000663877">
    <property type="component" value="Unassembled WGS sequence"/>
</dbReference>
<dbReference type="InterPro" id="IPR050113">
    <property type="entry name" value="Ub_conjugating_enzyme"/>
</dbReference>
<evidence type="ECO:0000259" key="1">
    <source>
        <dbReference type="PROSITE" id="PS50127"/>
    </source>
</evidence>
<dbReference type="Proteomes" id="UP000663832">
    <property type="component" value="Unassembled WGS sequence"/>
</dbReference>
<sequence length="349" mass="40842">MHSRAYLLIKRDLYLLENNPVNGIDIERIVDDNYFDLTLFLRPLKSSMWYGCMFRIFCLFYDTYNVQPPILQFDPINIPYHPNVDPITGRISLSTSENWNPNFTLRTLFDELIGIFTIPNQKTIINTDANRILKCRTNDYQDIIDNSIEKSRQLIEIINDEKQSSNQIQIISPKGKDVIRARLHTPERGARRQQTNFKLNQRISFEDYLSTWKGIATSKANLQEENLFLKQLNLQPKLQAQHLALNANELAQQLEDRAHQFERLKYGQLTKEKRQRKIKPVSQMSVPEKVQQVHIVTEVNSSLDVPINIEKQEDNSVKNDEIDEVDELIEWTQCLPTTDEIIEEDLSIL</sequence>
<dbReference type="SMART" id="SM00212">
    <property type="entry name" value="UBCc"/>
    <property type="match status" value="1"/>
</dbReference>
<dbReference type="InterPro" id="IPR000608">
    <property type="entry name" value="UBC"/>
</dbReference>
<dbReference type="OrthoDB" id="9978460at2759"/>
<protein>
    <recommendedName>
        <fullName evidence="1">UBC core domain-containing protein</fullName>
    </recommendedName>
</protein>
<reference evidence="3" key="1">
    <citation type="submission" date="2021-02" db="EMBL/GenBank/DDBJ databases">
        <authorList>
            <person name="Nowell W R."/>
        </authorList>
    </citation>
    <scope>NUCLEOTIDE SEQUENCE</scope>
</reference>
<name>A0A813UE21_9BILA</name>
<dbReference type="Pfam" id="PF00179">
    <property type="entry name" value="UQ_con"/>
    <property type="match status" value="1"/>
</dbReference>
<dbReference type="AlphaFoldDB" id="A0A813UE21"/>
<keyword evidence="4" id="KW-1185">Reference proteome</keyword>
<accession>A0A813UE21</accession>
<gene>
    <name evidence="3" type="ORF">BJG266_LOCUS6622</name>
    <name evidence="2" type="ORF">QVE165_LOCUS2997</name>
</gene>
<dbReference type="Gene3D" id="3.10.110.10">
    <property type="entry name" value="Ubiquitin Conjugating Enzyme"/>
    <property type="match status" value="1"/>
</dbReference>